<gene>
    <name evidence="1" type="ORF">CUMW_176510</name>
</gene>
<keyword evidence="2" id="KW-1185">Reference proteome</keyword>
<dbReference type="EMBL" id="BDQV01000152">
    <property type="protein sequence ID" value="GAY57060.1"/>
    <property type="molecule type" value="Genomic_DNA"/>
</dbReference>
<dbReference type="Proteomes" id="UP000236630">
    <property type="component" value="Unassembled WGS sequence"/>
</dbReference>
<name>A0A2H5PXG5_CITUN</name>
<accession>A0A2H5PXG5</accession>
<sequence>MEHCPDFNPHKYSRDVYSSFLGKGEDYLHSILIEKENTLTMHLWGFELLPSKLEGSSPDHLAE</sequence>
<comment type="caution">
    <text evidence="1">The sequence shown here is derived from an EMBL/GenBank/DDBJ whole genome shotgun (WGS) entry which is preliminary data.</text>
</comment>
<organism evidence="1 2">
    <name type="scientific">Citrus unshiu</name>
    <name type="common">Satsuma mandarin</name>
    <name type="synonym">Citrus nobilis var. unshiu</name>
    <dbReference type="NCBI Taxonomy" id="55188"/>
    <lineage>
        <taxon>Eukaryota</taxon>
        <taxon>Viridiplantae</taxon>
        <taxon>Streptophyta</taxon>
        <taxon>Embryophyta</taxon>
        <taxon>Tracheophyta</taxon>
        <taxon>Spermatophyta</taxon>
        <taxon>Magnoliopsida</taxon>
        <taxon>eudicotyledons</taxon>
        <taxon>Gunneridae</taxon>
        <taxon>Pentapetalae</taxon>
        <taxon>rosids</taxon>
        <taxon>malvids</taxon>
        <taxon>Sapindales</taxon>
        <taxon>Rutaceae</taxon>
        <taxon>Aurantioideae</taxon>
        <taxon>Citrus</taxon>
    </lineage>
</organism>
<proteinExistence type="predicted"/>
<evidence type="ECO:0000313" key="1">
    <source>
        <dbReference type="EMBL" id="GAY57060.1"/>
    </source>
</evidence>
<protein>
    <submittedName>
        <fullName evidence="1">Uncharacterized protein</fullName>
    </submittedName>
</protein>
<reference evidence="1 2" key="1">
    <citation type="journal article" date="2017" name="Front. Genet.">
        <title>Draft sequencing of the heterozygous diploid genome of Satsuma (Citrus unshiu Marc.) using a hybrid assembly approach.</title>
        <authorList>
            <person name="Shimizu T."/>
            <person name="Tanizawa Y."/>
            <person name="Mochizuki T."/>
            <person name="Nagasaki H."/>
            <person name="Yoshioka T."/>
            <person name="Toyoda A."/>
            <person name="Fujiyama A."/>
            <person name="Kaminuma E."/>
            <person name="Nakamura Y."/>
        </authorList>
    </citation>
    <scope>NUCLEOTIDE SEQUENCE [LARGE SCALE GENOMIC DNA]</scope>
    <source>
        <strain evidence="2">cv. Miyagawa wase</strain>
    </source>
</reference>
<evidence type="ECO:0000313" key="2">
    <source>
        <dbReference type="Proteomes" id="UP000236630"/>
    </source>
</evidence>
<dbReference type="AlphaFoldDB" id="A0A2H5PXG5"/>